<proteinExistence type="predicted"/>
<evidence type="ECO:0000313" key="1">
    <source>
        <dbReference type="EMBL" id="BBI53753.1"/>
    </source>
</evidence>
<dbReference type="NCBIfam" id="TIGR02548">
    <property type="entry name" value="casB_cse2"/>
    <property type="match status" value="1"/>
</dbReference>
<accession>A0ABM7GSX5</accession>
<dbReference type="Proteomes" id="UP000289555">
    <property type="component" value="Chromosome"/>
</dbReference>
<gene>
    <name evidence="1" type="ORF">HORIV_61740</name>
</gene>
<dbReference type="EMBL" id="AP019416">
    <property type="protein sequence ID" value="BBI53753.1"/>
    <property type="molecule type" value="Genomic_DNA"/>
</dbReference>
<dbReference type="InterPro" id="IPR038287">
    <property type="entry name" value="Cse2_sf"/>
</dbReference>
<evidence type="ECO:0000313" key="2">
    <source>
        <dbReference type="Proteomes" id="UP000289555"/>
    </source>
</evidence>
<sequence>MSEVEQRSEQPESGEKTAAAEGYLYALDKQEAIALRQWWWRLVMDQQELKRYTKQWPYPRGVRAALRRCATIESVMLTEAFRHLWQALESRAWEEAPPKASRDQRLTTWAVVAAVASELRAETFDASLGKRLGVLIPSIPRA</sequence>
<protein>
    <submittedName>
        <fullName evidence="1">Uncharacterized protein</fullName>
    </submittedName>
</protein>
<dbReference type="InterPro" id="IPR013382">
    <property type="entry name" value="CRISPR-assoc_prot_Cse2"/>
</dbReference>
<name>A0ABM7GSX5_9GAMM</name>
<organism evidence="1 2">
    <name type="scientific">Vreelandella olivaria</name>
    <dbReference type="NCBI Taxonomy" id="390919"/>
    <lineage>
        <taxon>Bacteria</taxon>
        <taxon>Pseudomonadati</taxon>
        <taxon>Pseudomonadota</taxon>
        <taxon>Gammaproteobacteria</taxon>
        <taxon>Oceanospirillales</taxon>
        <taxon>Halomonadaceae</taxon>
        <taxon>Vreelandella</taxon>
    </lineage>
</organism>
<dbReference type="Gene3D" id="1.10.520.40">
    <property type="entry name" value="CRISPR-associated protein Cse2"/>
    <property type="match status" value="1"/>
</dbReference>
<keyword evidence="2" id="KW-1185">Reference proteome</keyword>
<reference evidence="2" key="1">
    <citation type="journal article" date="2019" name="Microbiol. Resour. Announc.">
        <title>Complete Genome Sequence of Halomonas olivaria, a Moderately Halophilic Bacterium Isolated from Olive Processing Effluents, Obtained by Nanopore Sequencing.</title>
        <authorList>
            <person name="Nagata S."/>
            <person name="Ii K.M."/>
            <person name="Tsukimi T."/>
            <person name="Miura M.C."/>
            <person name="Galipon J."/>
            <person name="Arakawa K."/>
        </authorList>
    </citation>
    <scope>NUCLEOTIDE SEQUENCE [LARGE SCALE GENOMIC DNA]</scope>
    <source>
        <strain evidence="2">TYRC17</strain>
    </source>
</reference>